<gene>
    <name evidence="3" type="ORF">RQP50_24395</name>
</gene>
<sequence length="225" mass="25773">MDILRKMCCKGRLAQTSMFSFDELVPKDLLVRKIEYGAIDVSFIYDLFFATILNIKCCELLIDFHLGSSIYLTYMEMKNMIGMNIRVLRKKHKFSQEQLAEKVNVSRQTVAKWENGEALPDIFKCKILAELFQVTLDQLSRDMSEEAANQLAPTGKQFFGVVKVGDRGQIVIPKQAREMYQIQAGDKLIVLGEDATKGIALLKSNHFMEFVEMIQKAEREVDKSE</sequence>
<dbReference type="InterPro" id="IPR037914">
    <property type="entry name" value="SpoVT-AbrB_sf"/>
</dbReference>
<evidence type="ECO:0000313" key="4">
    <source>
        <dbReference type="Proteomes" id="UP001250538"/>
    </source>
</evidence>
<dbReference type="InterPro" id="IPR001387">
    <property type="entry name" value="Cro/C1-type_HTH"/>
</dbReference>
<dbReference type="InterPro" id="IPR007159">
    <property type="entry name" value="SpoVT-AbrB_dom"/>
</dbReference>
<dbReference type="Gene3D" id="1.10.260.40">
    <property type="entry name" value="lambda repressor-like DNA-binding domains"/>
    <property type="match status" value="1"/>
</dbReference>
<dbReference type="EMBL" id="JAVYAA010000007">
    <property type="protein sequence ID" value="MDT8979383.1"/>
    <property type="molecule type" value="Genomic_DNA"/>
</dbReference>
<dbReference type="SMART" id="SM00530">
    <property type="entry name" value="HTH_XRE"/>
    <property type="match status" value="1"/>
</dbReference>
<name>A0AAJ2JYT9_9BACL</name>
<dbReference type="Pfam" id="PF01381">
    <property type="entry name" value="HTH_3"/>
    <property type="match status" value="1"/>
</dbReference>
<reference evidence="4" key="1">
    <citation type="submission" date="2023-09" db="EMBL/GenBank/DDBJ databases">
        <title>Paenibacillus sp. chi10 Genome sequencing and assembly.</title>
        <authorList>
            <person name="Kim I."/>
        </authorList>
    </citation>
    <scope>NUCLEOTIDE SEQUENCE [LARGE SCALE GENOMIC DNA]</scope>
    <source>
        <strain evidence="4">chi10</strain>
    </source>
</reference>
<organism evidence="3 4">
    <name type="scientific">Paenibacillus suaedae</name>
    <dbReference type="NCBI Taxonomy" id="3077233"/>
    <lineage>
        <taxon>Bacteria</taxon>
        <taxon>Bacillati</taxon>
        <taxon>Bacillota</taxon>
        <taxon>Bacilli</taxon>
        <taxon>Bacillales</taxon>
        <taxon>Paenibacillaceae</taxon>
        <taxon>Paenibacillus</taxon>
    </lineage>
</organism>
<comment type="caution">
    <text evidence="3">The sequence shown here is derived from an EMBL/GenBank/DDBJ whole genome shotgun (WGS) entry which is preliminary data.</text>
</comment>
<accession>A0AAJ2JYT9</accession>
<evidence type="ECO:0000313" key="3">
    <source>
        <dbReference type="EMBL" id="MDT8979383.1"/>
    </source>
</evidence>
<dbReference type="Pfam" id="PF04014">
    <property type="entry name" value="MazE_antitoxin"/>
    <property type="match status" value="1"/>
</dbReference>
<dbReference type="PROSITE" id="PS50943">
    <property type="entry name" value="HTH_CROC1"/>
    <property type="match status" value="1"/>
</dbReference>
<dbReference type="CDD" id="cd00093">
    <property type="entry name" value="HTH_XRE"/>
    <property type="match status" value="1"/>
</dbReference>
<dbReference type="SMART" id="SM00966">
    <property type="entry name" value="SpoVT_AbrB"/>
    <property type="match status" value="1"/>
</dbReference>
<proteinExistence type="predicted"/>
<evidence type="ECO:0000259" key="2">
    <source>
        <dbReference type="PROSITE" id="PS50943"/>
    </source>
</evidence>
<evidence type="ECO:0000256" key="1">
    <source>
        <dbReference type="ARBA" id="ARBA00023125"/>
    </source>
</evidence>
<dbReference type="RefSeq" id="WP_315747028.1">
    <property type="nucleotide sequence ID" value="NZ_JAVYAA010000007.1"/>
</dbReference>
<dbReference type="InterPro" id="IPR010982">
    <property type="entry name" value="Lambda_DNA-bd_dom_sf"/>
</dbReference>
<dbReference type="SUPFAM" id="SSF47413">
    <property type="entry name" value="lambda repressor-like DNA-binding domains"/>
    <property type="match status" value="1"/>
</dbReference>
<keyword evidence="1" id="KW-0238">DNA-binding</keyword>
<dbReference type="SUPFAM" id="SSF89447">
    <property type="entry name" value="AbrB/MazE/MraZ-like"/>
    <property type="match status" value="1"/>
</dbReference>
<feature type="domain" description="HTH cro/C1-type" evidence="2">
    <location>
        <begin position="85"/>
        <end position="139"/>
    </location>
</feature>
<dbReference type="Gene3D" id="2.10.260.10">
    <property type="match status" value="1"/>
</dbReference>
<dbReference type="AlphaFoldDB" id="A0AAJ2JYT9"/>
<protein>
    <submittedName>
        <fullName evidence="3">Helix-turn-helix transcriptional regulator</fullName>
    </submittedName>
</protein>
<dbReference type="NCBIfam" id="TIGR01439">
    <property type="entry name" value="lp_hng_hel_AbrB"/>
    <property type="match status" value="1"/>
</dbReference>
<dbReference type="PANTHER" id="PTHR46558:SF13">
    <property type="entry name" value="HTH-TYPE TRANSCRIPTIONAL REGULATOR IMMR"/>
    <property type="match status" value="1"/>
</dbReference>
<dbReference type="GO" id="GO:0003677">
    <property type="term" value="F:DNA binding"/>
    <property type="evidence" value="ECO:0007669"/>
    <property type="project" value="UniProtKB-KW"/>
</dbReference>
<dbReference type="Proteomes" id="UP001250538">
    <property type="component" value="Unassembled WGS sequence"/>
</dbReference>
<keyword evidence="4" id="KW-1185">Reference proteome</keyword>
<dbReference type="PANTHER" id="PTHR46558">
    <property type="entry name" value="TRACRIPTIONAL REGULATORY PROTEIN-RELATED-RELATED"/>
    <property type="match status" value="1"/>
</dbReference>